<sequence>MPTSRPLFLLSPPFHFPPVSNMGSPNEKEVLPSIIPPKEAEQPRKKGRLGVYRFLIGSATFLFIQSFLYISPYPKFSIFNNLIEDSSSSTNSTCQQADPIYPKSFNPSELVKGEKEQIIEWLSGAVRVPTEVFDVMGEIGEDERWDVFYKFSDYLEESFPLVHKHLKRNRVVTHALVFEWEGSDSSLKPLLLTGHQDVVPVLPATRDQWTHDPFGGEYDGKYIWGRGSSDDKSGTIGALSAVELLLKSGKFTPRRTVILAFGIDEETGGKVGALNIGQWLEEKYGKDSMALLVDEGNGIESAWGQLFAAPAVGEKGYMDLELKVETLGGHSSVPPAHTGIGYISLLIAALERHPHKPYLNPSSPLVNFISCAANSPAHIPSHLAKAIHKVENSLKHGDGKKVNRKALKQVEDWWVTGSYEDGTLGKGMGKAMVSTTQAVDIINGGLKVNALPESVVAIVNHRINLASSVAELQQQITDVIAPVASKLNLAVEAFGQEIQPHGHGCHFSKNDGPKAGKVILNVAFNSSLDPAPVSPFTVESPAWRLLSGTVKGVYATRPGAEETEAGSDEIIMAPSISTGNTDTKRYWNLTKNIYRFAYQIVGPGFNNVHTIDEHIEADVFIEQVRWFMNFIVNVDESDEV</sequence>
<dbReference type="GO" id="GO:0000328">
    <property type="term" value="C:fungal-type vacuole lumen"/>
    <property type="evidence" value="ECO:0000318"/>
    <property type="project" value="GO_Central"/>
</dbReference>
<dbReference type="InterPro" id="IPR036264">
    <property type="entry name" value="Bact_exopeptidase_dim_dom"/>
</dbReference>
<dbReference type="PIRSF" id="PIRSF037217">
    <property type="entry name" value="Carboxypeptidase_S"/>
    <property type="match status" value="1"/>
</dbReference>
<dbReference type="Pfam" id="PF07687">
    <property type="entry name" value="M20_dimer"/>
    <property type="match status" value="1"/>
</dbReference>
<dbReference type="PaxDb" id="214684-Q5KE59"/>
<dbReference type="SUPFAM" id="SSF53187">
    <property type="entry name" value="Zn-dependent exopeptidases"/>
    <property type="match status" value="1"/>
</dbReference>
<reference evidence="10 11" key="1">
    <citation type="journal article" date="2005" name="Science">
        <title>The genome of the basidiomycetous yeast and human pathogen Cryptococcus neoformans.</title>
        <authorList>
            <person name="Loftus B.J."/>
            <person name="Fung E."/>
            <person name="Roncaglia P."/>
            <person name="Rowley D."/>
            <person name="Amedeo P."/>
            <person name="Bruno D."/>
            <person name="Vamathevan J."/>
            <person name="Miranda M."/>
            <person name="Anderson I.J."/>
            <person name="Fraser J.A."/>
            <person name="Allen J.E."/>
            <person name="Bosdet I.E."/>
            <person name="Brent M.R."/>
            <person name="Chiu R."/>
            <person name="Doering T.L."/>
            <person name="Donlin M.J."/>
            <person name="D'Souza C.A."/>
            <person name="Fox D.S."/>
            <person name="Grinberg V."/>
            <person name="Fu J."/>
            <person name="Fukushima M."/>
            <person name="Haas B.J."/>
            <person name="Huang J.C."/>
            <person name="Janbon G."/>
            <person name="Jones S.J."/>
            <person name="Koo H.L."/>
            <person name="Krzywinski M.I."/>
            <person name="Kwon-Chung J.K."/>
            <person name="Lengeler K.B."/>
            <person name="Maiti R."/>
            <person name="Marra M.A."/>
            <person name="Marra R.E."/>
            <person name="Mathewson C.A."/>
            <person name="Mitchell T.G."/>
            <person name="Pertea M."/>
            <person name="Riggs F.R."/>
            <person name="Salzberg S.L."/>
            <person name="Schein J.E."/>
            <person name="Shvartsbeyn A."/>
            <person name="Shin H."/>
            <person name="Shumway M."/>
            <person name="Specht C.A."/>
            <person name="Suh B.B."/>
            <person name="Tenney A."/>
            <person name="Utterback T.R."/>
            <person name="Wickes B.L."/>
            <person name="Wortman J.R."/>
            <person name="Wye N.H."/>
            <person name="Kronstad J.W."/>
            <person name="Lodge J.K."/>
            <person name="Heitman J."/>
            <person name="Davis R.W."/>
            <person name="Fraser C.M."/>
            <person name="Hyman R.W."/>
        </authorList>
    </citation>
    <scope>NUCLEOTIDE SEQUENCE [LARGE SCALE GENOMIC DNA]</scope>
    <source>
        <strain evidence="11">JEC21 / ATCC MYA-565</strain>
    </source>
</reference>
<keyword evidence="5 7" id="KW-0862">Zinc</keyword>
<keyword evidence="3 7" id="KW-0479">Metal-binding</keyword>
<feature type="transmembrane region" description="Helical" evidence="8">
    <location>
        <begin position="51"/>
        <end position="70"/>
    </location>
</feature>
<evidence type="ECO:0000256" key="3">
    <source>
        <dbReference type="ARBA" id="ARBA00022723"/>
    </source>
</evidence>
<keyword evidence="8" id="KW-0812">Transmembrane</keyword>
<dbReference type="eggNOG" id="KOG2275">
    <property type="taxonomic scope" value="Eukaryota"/>
</dbReference>
<protein>
    <recommendedName>
        <fullName evidence="9">Peptidase M20 dimerisation domain-containing protein</fullName>
    </recommendedName>
</protein>
<dbReference type="CDD" id="cd05674">
    <property type="entry name" value="M20_yscS"/>
    <property type="match status" value="1"/>
</dbReference>
<evidence type="ECO:0000259" key="9">
    <source>
        <dbReference type="Pfam" id="PF07687"/>
    </source>
</evidence>
<evidence type="ECO:0000313" key="11">
    <source>
        <dbReference type="Proteomes" id="UP000002149"/>
    </source>
</evidence>
<feature type="active site" evidence="6">
    <location>
        <position position="197"/>
    </location>
</feature>
<keyword evidence="4" id="KW-0378">Hydrolase</keyword>
<dbReference type="InterPro" id="IPR001261">
    <property type="entry name" value="ArgE/DapE_CS"/>
</dbReference>
<dbReference type="EMBL" id="AE017347">
    <property type="protein sequence ID" value="AAW44575.2"/>
    <property type="molecule type" value="Genomic_DNA"/>
</dbReference>
<dbReference type="FunFam" id="3.40.630.10:FF:000085">
    <property type="entry name" value="Gly-Xaa carboxypeptidase"/>
    <property type="match status" value="1"/>
</dbReference>
<dbReference type="GeneID" id="3258522"/>
<dbReference type="Proteomes" id="UP000002149">
    <property type="component" value="Chromosome 7"/>
</dbReference>
<evidence type="ECO:0000256" key="6">
    <source>
        <dbReference type="PIRSR" id="PIRSR037217-1"/>
    </source>
</evidence>
<keyword evidence="8" id="KW-0472">Membrane</keyword>
<dbReference type="GO" id="GO:0051603">
    <property type="term" value="P:proteolysis involved in protein catabolic process"/>
    <property type="evidence" value="ECO:0000318"/>
    <property type="project" value="GO_Central"/>
</dbReference>
<dbReference type="GO" id="GO:0004181">
    <property type="term" value="F:metallocarboxypeptidase activity"/>
    <property type="evidence" value="ECO:0007669"/>
    <property type="project" value="InterPro"/>
</dbReference>
<dbReference type="GO" id="GO:0004180">
    <property type="term" value="F:carboxypeptidase activity"/>
    <property type="evidence" value="ECO:0000318"/>
    <property type="project" value="GO_Central"/>
</dbReference>
<dbReference type="SUPFAM" id="SSF55031">
    <property type="entry name" value="Bacterial exopeptidase dimerisation domain"/>
    <property type="match status" value="1"/>
</dbReference>
<evidence type="ECO:0000313" key="10">
    <source>
        <dbReference type="EMBL" id="AAW44575.2"/>
    </source>
</evidence>
<dbReference type="KEGG" id="cne:CNG01640"/>
<feature type="binding site" evidence="7">
    <location>
        <position position="195"/>
    </location>
    <ligand>
        <name>Zn(2+)</name>
        <dbReference type="ChEBI" id="CHEBI:29105"/>
        <label>2</label>
    </ligand>
</feature>
<dbReference type="PROSITE" id="PS00759">
    <property type="entry name" value="ARGE_DAPE_CPG2_2"/>
    <property type="match status" value="1"/>
</dbReference>
<evidence type="ECO:0000256" key="2">
    <source>
        <dbReference type="ARBA" id="ARBA00022670"/>
    </source>
</evidence>
<evidence type="ECO:0000256" key="5">
    <source>
        <dbReference type="ARBA" id="ARBA00022833"/>
    </source>
</evidence>
<evidence type="ECO:0000256" key="8">
    <source>
        <dbReference type="SAM" id="Phobius"/>
    </source>
</evidence>
<keyword evidence="8" id="KW-1133">Transmembrane helix</keyword>
<name>Q5KE59_CRYD1</name>
<feature type="binding site" evidence="7">
    <location>
        <position position="230"/>
    </location>
    <ligand>
        <name>Zn(2+)</name>
        <dbReference type="ChEBI" id="CHEBI:29105"/>
        <label>2</label>
    </ligand>
</feature>
<dbReference type="Gene3D" id="3.30.70.360">
    <property type="match status" value="1"/>
</dbReference>
<dbReference type="PANTHER" id="PTHR45962">
    <property type="entry name" value="N-FATTY-ACYL-AMINO ACID SYNTHASE/HYDROLASE PM20D1"/>
    <property type="match status" value="1"/>
</dbReference>
<feature type="binding site" evidence="7">
    <location>
        <position position="294"/>
    </location>
    <ligand>
        <name>Zn(2+)</name>
        <dbReference type="ChEBI" id="CHEBI:29105"/>
        <label>2</label>
    </ligand>
</feature>
<dbReference type="STRING" id="214684.Q5KE59"/>
<keyword evidence="2" id="KW-0645">Protease</keyword>
<feature type="active site" description="Proton acceptor" evidence="6">
    <location>
        <position position="265"/>
    </location>
</feature>
<organism evidence="10 11">
    <name type="scientific">Cryptococcus deneoformans (strain JEC21 / ATCC MYA-565)</name>
    <name type="common">Cryptococcus neoformans var. neoformans serotype D</name>
    <dbReference type="NCBI Taxonomy" id="214684"/>
    <lineage>
        <taxon>Eukaryota</taxon>
        <taxon>Fungi</taxon>
        <taxon>Dikarya</taxon>
        <taxon>Basidiomycota</taxon>
        <taxon>Agaricomycotina</taxon>
        <taxon>Tremellomycetes</taxon>
        <taxon>Tremellales</taxon>
        <taxon>Cryptococcaceae</taxon>
        <taxon>Cryptococcus</taxon>
        <taxon>Cryptococcus neoformans species complex</taxon>
    </lineage>
</organism>
<feature type="domain" description="Peptidase M20 dimerisation" evidence="9">
    <location>
        <begin position="312"/>
        <end position="484"/>
    </location>
</feature>
<dbReference type="InterPro" id="IPR017141">
    <property type="entry name" value="Pept_M20_carboxypep"/>
</dbReference>
<evidence type="ECO:0000256" key="7">
    <source>
        <dbReference type="PIRSR" id="PIRSR037217-2"/>
    </source>
</evidence>
<dbReference type="PANTHER" id="PTHR45962:SF1">
    <property type="entry name" value="N-FATTY-ACYL-AMINO ACID SYNTHASE_HYDROLASE PM20D1"/>
    <property type="match status" value="1"/>
</dbReference>
<dbReference type="OrthoDB" id="3064516at2759"/>
<dbReference type="Gene3D" id="3.40.630.10">
    <property type="entry name" value="Zn peptidases"/>
    <property type="match status" value="1"/>
</dbReference>
<feature type="binding site" evidence="7">
    <location>
        <position position="230"/>
    </location>
    <ligand>
        <name>Zn(2+)</name>
        <dbReference type="ChEBI" id="CHEBI:29105"/>
        <label>1</label>
    </ligand>
</feature>
<dbReference type="RefSeq" id="XP_571882.2">
    <property type="nucleotide sequence ID" value="XM_571882.2"/>
</dbReference>
<accession>Q5KE59</accession>
<dbReference type="InParanoid" id="Q5KE59"/>
<comment type="similarity">
    <text evidence="1">Belongs to the peptidase M20A family.</text>
</comment>
<proteinExistence type="inferred from homology"/>
<evidence type="ECO:0000256" key="4">
    <source>
        <dbReference type="ARBA" id="ARBA00022801"/>
    </source>
</evidence>
<dbReference type="AlphaFoldDB" id="Q5KE59"/>
<dbReference type="HOGENOM" id="CLU_021802_11_0_1"/>
<feature type="binding site" evidence="7">
    <location>
        <position position="266"/>
    </location>
    <ligand>
        <name>Zn(2+)</name>
        <dbReference type="ChEBI" id="CHEBI:29105"/>
        <label>1</label>
    </ligand>
</feature>
<evidence type="ECO:0000256" key="1">
    <source>
        <dbReference type="ARBA" id="ARBA00006247"/>
    </source>
</evidence>
<dbReference type="Pfam" id="PF01546">
    <property type="entry name" value="Peptidase_M20"/>
    <property type="match status" value="1"/>
</dbReference>
<dbReference type="GO" id="GO:0046872">
    <property type="term" value="F:metal ion binding"/>
    <property type="evidence" value="ECO:0007669"/>
    <property type="project" value="UniProtKB-KW"/>
</dbReference>
<dbReference type="InterPro" id="IPR011650">
    <property type="entry name" value="Peptidase_M20_dimer"/>
</dbReference>
<feature type="binding site" evidence="7">
    <location>
        <position position="609"/>
    </location>
    <ligand>
        <name>Zn(2+)</name>
        <dbReference type="ChEBI" id="CHEBI:29105"/>
        <label>1</label>
    </ligand>
</feature>
<dbReference type="InterPro" id="IPR047177">
    <property type="entry name" value="Pept_M20A"/>
</dbReference>
<dbReference type="VEuPathDB" id="FungiDB:CNG01640"/>
<dbReference type="InterPro" id="IPR002933">
    <property type="entry name" value="Peptidase_M20"/>
</dbReference>
<keyword evidence="11" id="KW-1185">Reference proteome</keyword>
<gene>
    <name evidence="10" type="ordered locus">CNG01640</name>
</gene>
<dbReference type="PROSITE" id="PS00758">
    <property type="entry name" value="ARGE_DAPE_CPG2_1"/>
    <property type="match status" value="1"/>
</dbReference>